<protein>
    <submittedName>
        <fullName evidence="3">Condensation domain-containing protein</fullName>
    </submittedName>
</protein>
<dbReference type="EMBL" id="CP109491">
    <property type="protein sequence ID" value="WUX41915.1"/>
    <property type="molecule type" value="Genomic_DNA"/>
</dbReference>
<gene>
    <name evidence="2" type="ORF">OG367_00220</name>
    <name evidence="3" type="ORF">OG367_39400</name>
</gene>
<evidence type="ECO:0000313" key="3">
    <source>
        <dbReference type="EMBL" id="WUX41915.1"/>
    </source>
</evidence>
<sequence>MTLPPAAGPSHTSAGHTASHWMTREQEAIWINDTLTAERSCYTVLWEHRLRGAVAPDAFEGALLDVIGRHESLRSRFLMEDGVPVQCVTVTSGRPVIRERVTEADLGERLAALASERLDPADGPLRPTLPRLSDNDWVLAVLAVQLHHLIIDWPCWSGSSAAAAWPGGSRTSALRRLRRRCSSAPTRTPSARPR</sequence>
<feature type="domain" description="Condensation" evidence="1">
    <location>
        <begin position="23"/>
        <end position="156"/>
    </location>
</feature>
<evidence type="ECO:0000313" key="2">
    <source>
        <dbReference type="EMBL" id="WUX34748.1"/>
    </source>
</evidence>
<evidence type="ECO:0000313" key="4">
    <source>
        <dbReference type="Proteomes" id="UP001431926"/>
    </source>
</evidence>
<dbReference type="Proteomes" id="UP001431926">
    <property type="component" value="Chromosome"/>
</dbReference>
<proteinExistence type="predicted"/>
<dbReference type="Gene3D" id="3.30.559.10">
    <property type="entry name" value="Chloramphenicol acetyltransferase-like domain"/>
    <property type="match status" value="1"/>
</dbReference>
<keyword evidence="4" id="KW-1185">Reference proteome</keyword>
<dbReference type="Pfam" id="PF00668">
    <property type="entry name" value="Condensation"/>
    <property type="match status" value="1"/>
</dbReference>
<dbReference type="SUPFAM" id="SSF52777">
    <property type="entry name" value="CoA-dependent acyltransferases"/>
    <property type="match status" value="1"/>
</dbReference>
<evidence type="ECO:0000259" key="1">
    <source>
        <dbReference type="Pfam" id="PF00668"/>
    </source>
</evidence>
<dbReference type="InterPro" id="IPR001242">
    <property type="entry name" value="Condensation_dom"/>
</dbReference>
<reference evidence="3" key="1">
    <citation type="submission" date="2022-10" db="EMBL/GenBank/DDBJ databases">
        <title>The complete genomes of actinobacterial strains from the NBC collection.</title>
        <authorList>
            <person name="Joergensen T.S."/>
            <person name="Alvarez Arevalo M."/>
            <person name="Sterndorff E.B."/>
            <person name="Faurdal D."/>
            <person name="Vuksanovic O."/>
            <person name="Mourched A.-S."/>
            <person name="Charusanti P."/>
            <person name="Shaw S."/>
            <person name="Blin K."/>
            <person name="Weber T."/>
        </authorList>
    </citation>
    <scope>NUCLEOTIDE SEQUENCE</scope>
    <source>
        <strain evidence="3">NBC_01436</strain>
    </source>
</reference>
<accession>A0ABZ1ZTK9</accession>
<dbReference type="EMBL" id="CP109491">
    <property type="protein sequence ID" value="WUX34748.1"/>
    <property type="molecule type" value="Genomic_DNA"/>
</dbReference>
<dbReference type="InterPro" id="IPR023213">
    <property type="entry name" value="CAT-like_dom_sf"/>
</dbReference>
<dbReference type="RefSeq" id="WP_329353813.1">
    <property type="nucleotide sequence ID" value="NZ_CP109490.1"/>
</dbReference>
<organism evidence="3 4">
    <name type="scientific">Streptomyces anulatus</name>
    <name type="common">Streptomyces chrysomallus</name>
    <dbReference type="NCBI Taxonomy" id="1892"/>
    <lineage>
        <taxon>Bacteria</taxon>
        <taxon>Bacillati</taxon>
        <taxon>Actinomycetota</taxon>
        <taxon>Actinomycetes</taxon>
        <taxon>Kitasatosporales</taxon>
        <taxon>Streptomycetaceae</taxon>
        <taxon>Streptomyces</taxon>
    </lineage>
</organism>
<name>A0ABZ1ZTK9_STRAQ</name>